<keyword evidence="4" id="KW-1185">Reference proteome</keyword>
<name>A0A1I3YWB2_9LACT</name>
<dbReference type="InterPro" id="IPR004919">
    <property type="entry name" value="GmrSD_N"/>
</dbReference>
<evidence type="ECO:0000313" key="4">
    <source>
        <dbReference type="Proteomes" id="UP000199589"/>
    </source>
</evidence>
<evidence type="ECO:0000313" key="3">
    <source>
        <dbReference type="EMBL" id="SFK36137.1"/>
    </source>
</evidence>
<feature type="domain" description="GmrSD restriction endonucleases N-terminal" evidence="1">
    <location>
        <begin position="6"/>
        <end position="97"/>
    </location>
</feature>
<gene>
    <name evidence="3" type="ORF">SAMN04488569_10262</name>
</gene>
<dbReference type="InterPro" id="IPR011089">
    <property type="entry name" value="GmrSD_C"/>
</dbReference>
<evidence type="ECO:0000259" key="2">
    <source>
        <dbReference type="Pfam" id="PF07510"/>
    </source>
</evidence>
<reference evidence="4" key="1">
    <citation type="submission" date="2016-10" db="EMBL/GenBank/DDBJ databases">
        <authorList>
            <person name="Varghese N."/>
            <person name="Submissions S."/>
        </authorList>
    </citation>
    <scope>NUCLEOTIDE SEQUENCE [LARGE SCALE GENOMIC DNA]</scope>
    <source>
        <strain evidence="4">DSM 16108</strain>
    </source>
</reference>
<dbReference type="Pfam" id="PF07510">
    <property type="entry name" value="GmrSD_C"/>
    <property type="match status" value="1"/>
</dbReference>
<dbReference type="PANTHER" id="PTHR35149">
    <property type="entry name" value="SLL5132 PROTEIN"/>
    <property type="match status" value="1"/>
</dbReference>
<protein>
    <recommendedName>
        <fullName evidence="5">DUF1524 domain-containing protein</fullName>
    </recommendedName>
</protein>
<proteinExistence type="predicted"/>
<dbReference type="OrthoDB" id="9798761at2"/>
<dbReference type="PANTHER" id="PTHR35149:SF2">
    <property type="entry name" value="DUF262 DOMAIN-CONTAINING PROTEIN"/>
    <property type="match status" value="1"/>
</dbReference>
<accession>A0A1I3YWB2</accession>
<dbReference type="EMBL" id="FOSJ01000026">
    <property type="protein sequence ID" value="SFK36137.1"/>
    <property type="molecule type" value="Genomic_DNA"/>
</dbReference>
<organism evidence="3 4">
    <name type="scientific">Marinilactibacillus piezotolerans</name>
    <dbReference type="NCBI Taxonomy" id="258723"/>
    <lineage>
        <taxon>Bacteria</taxon>
        <taxon>Bacillati</taxon>
        <taxon>Bacillota</taxon>
        <taxon>Bacilli</taxon>
        <taxon>Lactobacillales</taxon>
        <taxon>Carnobacteriaceae</taxon>
        <taxon>Marinilactibacillus</taxon>
    </lineage>
</organism>
<dbReference type="Proteomes" id="UP000199589">
    <property type="component" value="Unassembled WGS sequence"/>
</dbReference>
<dbReference type="AlphaFoldDB" id="A0A1I3YWB2"/>
<sequence>MNYSGKNINLKKLSKSEKLIYHASQFYSNKLLGYIEGDNDPESQYKKLSCLLDLFLSNFKLMYIETDEINEAFVIFETLNARGKDLETSDLLKNHVFRSSNNKIKIIKVQWNQVIENLGNVDPTRFIRHYWNSQHKFVREKDLYKGIRKAINTPKKVEDLMEDLVGLSDLYTSLSYPENFVYFENSTLIERTKEISNLGASSYFPIMLALENEKYDEIDIDKIMESIECLIVRNFVVAGKTANKFEVEFAKIAYQITQHQFDEIDEILSAIKNLTINDDEFSNDFKIFTTKKTNTIRYILRKVHNNSNTETRIINDNNTIHIEHIMPKKTQHWDISKDLHDEYLWKLGNLTLLGHEYN</sequence>
<feature type="domain" description="GmrSD restriction endonucleases C-terminal" evidence="2">
    <location>
        <begin position="277"/>
        <end position="358"/>
    </location>
</feature>
<evidence type="ECO:0000259" key="1">
    <source>
        <dbReference type="Pfam" id="PF03235"/>
    </source>
</evidence>
<evidence type="ECO:0008006" key="5">
    <source>
        <dbReference type="Google" id="ProtNLM"/>
    </source>
</evidence>
<dbReference type="Pfam" id="PF03235">
    <property type="entry name" value="GmrSD_N"/>
    <property type="match status" value="1"/>
</dbReference>